<dbReference type="CDD" id="cd17535">
    <property type="entry name" value="REC_NarL-like"/>
    <property type="match status" value="1"/>
</dbReference>
<evidence type="ECO:0000259" key="5">
    <source>
        <dbReference type="PROSITE" id="PS50110"/>
    </source>
</evidence>
<dbReference type="Proteomes" id="UP000267464">
    <property type="component" value="Unassembled WGS sequence"/>
</dbReference>
<dbReference type="SMART" id="SM00421">
    <property type="entry name" value="HTH_LUXR"/>
    <property type="match status" value="1"/>
</dbReference>
<dbReference type="CDD" id="cd06170">
    <property type="entry name" value="LuxR_C_like"/>
    <property type="match status" value="1"/>
</dbReference>
<keyword evidence="7" id="KW-1185">Reference proteome</keyword>
<protein>
    <submittedName>
        <fullName evidence="6">DNA-binding response regulator</fullName>
    </submittedName>
</protein>
<evidence type="ECO:0000313" key="6">
    <source>
        <dbReference type="EMBL" id="RQP25586.1"/>
    </source>
</evidence>
<dbReference type="SUPFAM" id="SSF52172">
    <property type="entry name" value="CheY-like"/>
    <property type="match status" value="1"/>
</dbReference>
<dbReference type="Pfam" id="PF00196">
    <property type="entry name" value="GerE"/>
    <property type="match status" value="1"/>
</dbReference>
<dbReference type="SMART" id="SM00448">
    <property type="entry name" value="REC"/>
    <property type="match status" value="1"/>
</dbReference>
<dbReference type="GO" id="GO:0000160">
    <property type="term" value="P:phosphorelay signal transduction system"/>
    <property type="evidence" value="ECO:0007669"/>
    <property type="project" value="InterPro"/>
</dbReference>
<accession>A0A3N7HW22</accession>
<feature type="modified residue" description="4-aspartylphosphate" evidence="3">
    <location>
        <position position="59"/>
    </location>
</feature>
<dbReference type="InterPro" id="IPR058245">
    <property type="entry name" value="NreC/VraR/RcsB-like_REC"/>
</dbReference>
<dbReference type="InterPro" id="IPR001789">
    <property type="entry name" value="Sig_transdc_resp-reg_receiver"/>
</dbReference>
<reference evidence="6 7" key="2">
    <citation type="submission" date="2018-12" db="EMBL/GenBank/DDBJ databases">
        <title>Rhizobacter gummiphilus sp. nov., a rubber-degrading bacterium isolated from the soil of a botanical garden in Japan.</title>
        <authorList>
            <person name="Shunsuke S.S."/>
        </authorList>
    </citation>
    <scope>NUCLEOTIDE SEQUENCE [LARGE SCALE GENOMIC DNA]</scope>
    <source>
        <strain evidence="6 7">S-16</strain>
    </source>
</reference>
<dbReference type="InterPro" id="IPR016032">
    <property type="entry name" value="Sig_transdc_resp-reg_C-effctor"/>
</dbReference>
<dbReference type="PROSITE" id="PS50110">
    <property type="entry name" value="RESPONSE_REGULATORY"/>
    <property type="match status" value="1"/>
</dbReference>
<evidence type="ECO:0000256" key="3">
    <source>
        <dbReference type="PROSITE-ProRule" id="PRU00169"/>
    </source>
</evidence>
<dbReference type="PANTHER" id="PTHR45566">
    <property type="entry name" value="HTH-TYPE TRANSCRIPTIONAL REGULATOR YHJB-RELATED"/>
    <property type="match status" value="1"/>
</dbReference>
<gene>
    <name evidence="6" type="ORF">DZC73_00450</name>
</gene>
<dbReference type="GO" id="GO:0003677">
    <property type="term" value="F:DNA binding"/>
    <property type="evidence" value="ECO:0007669"/>
    <property type="project" value="UniProtKB-KW"/>
</dbReference>
<reference evidence="6 7" key="1">
    <citation type="submission" date="2018-08" db="EMBL/GenBank/DDBJ databases">
        <authorList>
            <person name="Khan S.A."/>
            <person name="Jeon C.O."/>
            <person name="Chun B.H."/>
            <person name="Jeong S.E."/>
        </authorList>
    </citation>
    <scope>NUCLEOTIDE SEQUENCE [LARGE SCALE GENOMIC DNA]</scope>
    <source>
        <strain evidence="6 7">S-16</strain>
    </source>
</reference>
<sequence>MMPSRPRHVLLIDDHGLVRHGLQLLINEALPQVQVHLAGSLAEGLDALSRSATDLVLLDLTLGDVHGMAGLRKLREEHTAVPVVIVSAQDDRDTVLAALDAGAMGFISKAAPPDELRSALTQVLVHRAIHLPQSVSNRHEGGRDLSELASLGLTPRQIEVLGHVVQGLSNKEIARKLDRSEVAVKKHVTAALQALGVSNRTKALVALSQHGYRMGATAASDDEA</sequence>
<dbReference type="SUPFAM" id="SSF46894">
    <property type="entry name" value="C-terminal effector domain of the bipartite response regulators"/>
    <property type="match status" value="1"/>
</dbReference>
<dbReference type="PROSITE" id="PS50043">
    <property type="entry name" value="HTH_LUXR_2"/>
    <property type="match status" value="1"/>
</dbReference>
<feature type="domain" description="Response regulatory" evidence="5">
    <location>
        <begin position="8"/>
        <end position="124"/>
    </location>
</feature>
<dbReference type="PRINTS" id="PR00038">
    <property type="entry name" value="HTHLUXR"/>
</dbReference>
<keyword evidence="2 6" id="KW-0238">DNA-binding</keyword>
<dbReference type="PANTHER" id="PTHR45566:SF1">
    <property type="entry name" value="HTH-TYPE TRANSCRIPTIONAL REGULATOR YHJB-RELATED"/>
    <property type="match status" value="1"/>
</dbReference>
<proteinExistence type="predicted"/>
<dbReference type="InterPro" id="IPR011006">
    <property type="entry name" value="CheY-like_superfamily"/>
</dbReference>
<dbReference type="InterPro" id="IPR051015">
    <property type="entry name" value="EvgA-like"/>
</dbReference>
<dbReference type="InterPro" id="IPR000792">
    <property type="entry name" value="Tscrpt_reg_LuxR_C"/>
</dbReference>
<dbReference type="Gene3D" id="3.40.50.2300">
    <property type="match status" value="1"/>
</dbReference>
<dbReference type="Pfam" id="PF00072">
    <property type="entry name" value="Response_reg"/>
    <property type="match status" value="1"/>
</dbReference>
<feature type="domain" description="HTH luxR-type" evidence="4">
    <location>
        <begin position="144"/>
        <end position="211"/>
    </location>
</feature>
<dbReference type="AlphaFoldDB" id="A0A3N7HW22"/>
<evidence type="ECO:0000313" key="7">
    <source>
        <dbReference type="Proteomes" id="UP000267464"/>
    </source>
</evidence>
<evidence type="ECO:0000256" key="1">
    <source>
        <dbReference type="ARBA" id="ARBA00022553"/>
    </source>
</evidence>
<evidence type="ECO:0000259" key="4">
    <source>
        <dbReference type="PROSITE" id="PS50043"/>
    </source>
</evidence>
<organism evidence="6 7">
    <name type="scientific">Piscinibacter terrae</name>
    <dbReference type="NCBI Taxonomy" id="2496871"/>
    <lineage>
        <taxon>Bacteria</taxon>
        <taxon>Pseudomonadati</taxon>
        <taxon>Pseudomonadota</taxon>
        <taxon>Betaproteobacteria</taxon>
        <taxon>Burkholderiales</taxon>
        <taxon>Sphaerotilaceae</taxon>
        <taxon>Piscinibacter</taxon>
    </lineage>
</organism>
<keyword evidence="1 3" id="KW-0597">Phosphoprotein</keyword>
<dbReference type="GO" id="GO:0006355">
    <property type="term" value="P:regulation of DNA-templated transcription"/>
    <property type="evidence" value="ECO:0007669"/>
    <property type="project" value="InterPro"/>
</dbReference>
<comment type="caution">
    <text evidence="6">The sequence shown here is derived from an EMBL/GenBank/DDBJ whole genome shotgun (WGS) entry which is preliminary data.</text>
</comment>
<dbReference type="EMBL" id="QUSW01000001">
    <property type="protein sequence ID" value="RQP25586.1"/>
    <property type="molecule type" value="Genomic_DNA"/>
</dbReference>
<evidence type="ECO:0000256" key="2">
    <source>
        <dbReference type="ARBA" id="ARBA00023125"/>
    </source>
</evidence>
<name>A0A3N7HW22_9BURK</name>